<proteinExistence type="predicted"/>
<protein>
    <recommendedName>
        <fullName evidence="1">Retrovirus-related Pol polyprotein from transposon TNT 1-94-like beta-barrel domain-containing protein</fullName>
    </recommendedName>
</protein>
<evidence type="ECO:0000313" key="2">
    <source>
        <dbReference type="EMBL" id="PCH35364.1"/>
    </source>
</evidence>
<dbReference type="AlphaFoldDB" id="A0A2H3JF71"/>
<feature type="domain" description="Retrovirus-related Pol polyprotein from transposon TNT 1-94-like beta-barrel" evidence="1">
    <location>
        <begin position="1"/>
        <end position="75"/>
    </location>
</feature>
<accession>A0A2H3JF71</accession>
<organism evidence="2 3">
    <name type="scientific">Wolfiporia cocos (strain MD-104)</name>
    <name type="common">Brown rot fungus</name>
    <dbReference type="NCBI Taxonomy" id="742152"/>
    <lineage>
        <taxon>Eukaryota</taxon>
        <taxon>Fungi</taxon>
        <taxon>Dikarya</taxon>
        <taxon>Basidiomycota</taxon>
        <taxon>Agaricomycotina</taxon>
        <taxon>Agaricomycetes</taxon>
        <taxon>Polyporales</taxon>
        <taxon>Phaeolaceae</taxon>
        <taxon>Wolfiporia</taxon>
    </lineage>
</organism>
<evidence type="ECO:0000313" key="3">
    <source>
        <dbReference type="Proteomes" id="UP000218811"/>
    </source>
</evidence>
<sequence length="104" mass="11748">MSSHREWFVNYSPLASPQHVWLGDERYILAIGIGQITLHFDTPDSTKSALIQNVFHVPELNGNLLSVSNLTKRDYEVNFTHDECMITSPNGTLTVTAREEGNLF</sequence>
<feature type="non-terminal residue" evidence="2">
    <location>
        <position position="104"/>
    </location>
</feature>
<dbReference type="STRING" id="742152.A0A2H3JF71"/>
<dbReference type="Pfam" id="PF22936">
    <property type="entry name" value="Pol_BBD"/>
    <property type="match status" value="1"/>
</dbReference>
<keyword evidence="3" id="KW-1185">Reference proteome</keyword>
<reference evidence="2 3" key="1">
    <citation type="journal article" date="2012" name="Science">
        <title>The Paleozoic origin of enzymatic lignin decomposition reconstructed from 31 fungal genomes.</title>
        <authorList>
            <person name="Floudas D."/>
            <person name="Binder M."/>
            <person name="Riley R."/>
            <person name="Barry K."/>
            <person name="Blanchette R.A."/>
            <person name="Henrissat B."/>
            <person name="Martinez A.T."/>
            <person name="Otillar R."/>
            <person name="Spatafora J.W."/>
            <person name="Yadav J.S."/>
            <person name="Aerts A."/>
            <person name="Benoit I."/>
            <person name="Boyd A."/>
            <person name="Carlson A."/>
            <person name="Copeland A."/>
            <person name="Coutinho P.M."/>
            <person name="de Vries R.P."/>
            <person name="Ferreira P."/>
            <person name="Findley K."/>
            <person name="Foster B."/>
            <person name="Gaskell J."/>
            <person name="Glotzer D."/>
            <person name="Gorecki P."/>
            <person name="Heitman J."/>
            <person name="Hesse C."/>
            <person name="Hori C."/>
            <person name="Igarashi K."/>
            <person name="Jurgens J.A."/>
            <person name="Kallen N."/>
            <person name="Kersten P."/>
            <person name="Kohler A."/>
            <person name="Kuees U."/>
            <person name="Kumar T.K.A."/>
            <person name="Kuo A."/>
            <person name="LaButti K."/>
            <person name="Larrondo L.F."/>
            <person name="Lindquist E."/>
            <person name="Ling A."/>
            <person name="Lombard V."/>
            <person name="Lucas S."/>
            <person name="Lundell T."/>
            <person name="Martin R."/>
            <person name="McLaughlin D.J."/>
            <person name="Morgenstern I."/>
            <person name="Morin E."/>
            <person name="Murat C."/>
            <person name="Nagy L.G."/>
            <person name="Nolan M."/>
            <person name="Ohm R.A."/>
            <person name="Patyshakuliyeva A."/>
            <person name="Rokas A."/>
            <person name="Ruiz-Duenas F.J."/>
            <person name="Sabat G."/>
            <person name="Salamov A."/>
            <person name="Samejima M."/>
            <person name="Schmutz J."/>
            <person name="Slot J.C."/>
            <person name="St John F."/>
            <person name="Stenlid J."/>
            <person name="Sun H."/>
            <person name="Sun S."/>
            <person name="Syed K."/>
            <person name="Tsang A."/>
            <person name="Wiebenga A."/>
            <person name="Young D."/>
            <person name="Pisabarro A."/>
            <person name="Eastwood D.C."/>
            <person name="Martin F."/>
            <person name="Cullen D."/>
            <person name="Grigoriev I.V."/>
            <person name="Hibbett D.S."/>
        </authorList>
    </citation>
    <scope>NUCLEOTIDE SEQUENCE [LARGE SCALE GENOMIC DNA]</scope>
    <source>
        <strain evidence="2 3">MD-104</strain>
    </source>
</reference>
<evidence type="ECO:0000259" key="1">
    <source>
        <dbReference type="Pfam" id="PF22936"/>
    </source>
</evidence>
<dbReference type="InterPro" id="IPR054722">
    <property type="entry name" value="PolX-like_BBD"/>
</dbReference>
<gene>
    <name evidence="2" type="ORF">WOLCODRAFT_79384</name>
</gene>
<dbReference type="OrthoDB" id="7691805at2759"/>
<dbReference type="EMBL" id="KB467843">
    <property type="protein sequence ID" value="PCH35364.1"/>
    <property type="molecule type" value="Genomic_DNA"/>
</dbReference>
<name>A0A2H3JF71_WOLCO</name>
<dbReference type="Proteomes" id="UP000218811">
    <property type="component" value="Unassembled WGS sequence"/>
</dbReference>
<dbReference type="OMA" id="THDECMI"/>